<proteinExistence type="predicted"/>
<evidence type="ECO:0000256" key="1">
    <source>
        <dbReference type="SAM" id="MobiDB-lite"/>
    </source>
</evidence>
<gene>
    <name evidence="2" type="ORF">O181_057278</name>
</gene>
<feature type="region of interest" description="Disordered" evidence="1">
    <location>
        <begin position="96"/>
        <end position="144"/>
    </location>
</feature>
<name>A0A9Q3EB13_9BASI</name>
<feature type="compositionally biased region" description="Basic residues" evidence="1">
    <location>
        <begin position="108"/>
        <end position="128"/>
    </location>
</feature>
<evidence type="ECO:0000313" key="3">
    <source>
        <dbReference type="Proteomes" id="UP000765509"/>
    </source>
</evidence>
<keyword evidence="3" id="KW-1185">Reference proteome</keyword>
<sequence>MYQSQYNNWYRAAKEEEWKICPSLWQGAMSSYLQIKSFLGQEKTIERFGGWSLLSFKDKFKKINNWLKNQITLSIDQKKELEMTPALQIEVPVASNSSKPAPAVLKDKLKRPQKRQRGSKSNRGKLKGKASWQRPYPQGYRIPKLEPSAMDNVLNMPTTLIQFTAKEQESMKRTFPQK</sequence>
<dbReference type="EMBL" id="AVOT02026013">
    <property type="protein sequence ID" value="MBW0517563.1"/>
    <property type="molecule type" value="Genomic_DNA"/>
</dbReference>
<reference evidence="2" key="1">
    <citation type="submission" date="2021-03" db="EMBL/GenBank/DDBJ databases">
        <title>Draft genome sequence of rust myrtle Austropuccinia psidii MF-1, a brazilian biotype.</title>
        <authorList>
            <person name="Quecine M.C."/>
            <person name="Pachon D.M.R."/>
            <person name="Bonatelli M.L."/>
            <person name="Correr F.H."/>
            <person name="Franceschini L.M."/>
            <person name="Leite T.F."/>
            <person name="Margarido G.R.A."/>
            <person name="Almeida C.A."/>
            <person name="Ferrarezi J.A."/>
            <person name="Labate C.A."/>
        </authorList>
    </citation>
    <scope>NUCLEOTIDE SEQUENCE</scope>
    <source>
        <strain evidence="2">MF-1</strain>
    </source>
</reference>
<accession>A0A9Q3EB13</accession>
<comment type="caution">
    <text evidence="2">The sequence shown here is derived from an EMBL/GenBank/DDBJ whole genome shotgun (WGS) entry which is preliminary data.</text>
</comment>
<evidence type="ECO:0000313" key="2">
    <source>
        <dbReference type="EMBL" id="MBW0517563.1"/>
    </source>
</evidence>
<dbReference type="AlphaFoldDB" id="A0A9Q3EB13"/>
<protein>
    <submittedName>
        <fullName evidence="2">Uncharacterized protein</fullName>
    </submittedName>
</protein>
<organism evidence="2 3">
    <name type="scientific">Austropuccinia psidii MF-1</name>
    <dbReference type="NCBI Taxonomy" id="1389203"/>
    <lineage>
        <taxon>Eukaryota</taxon>
        <taxon>Fungi</taxon>
        <taxon>Dikarya</taxon>
        <taxon>Basidiomycota</taxon>
        <taxon>Pucciniomycotina</taxon>
        <taxon>Pucciniomycetes</taxon>
        <taxon>Pucciniales</taxon>
        <taxon>Sphaerophragmiaceae</taxon>
        <taxon>Austropuccinia</taxon>
    </lineage>
</organism>
<dbReference type="Proteomes" id="UP000765509">
    <property type="component" value="Unassembled WGS sequence"/>
</dbReference>